<sequence>MTDELRLVVPETLRLDMLHYAHEDFQGGHQGVTRTFERLRSEFYWRSIRSFEVVSMDVVTHRPKSARGNTFLLLFQDMFSGYVMYKPMDSTTAQDMVEAYEECVFRSFGASSMLRHDQDPRFMTEVLTRFRDLLESRERATLAYCPQLNGQQERSVQTAIRSVRAYGAEVDQSDWVDHAERLMFAQITSFDANRLDTPFYLVHGWHAQGTVSAMLVPKPSSVPERTAYEWRRKFQRDYSYAQTCARDLLVKAKRERSAKQTRKWKEMSELIRSGFEVGDAVWLYIPKVQTGLSRKLAHL</sequence>
<dbReference type="Gene3D" id="1.10.340.70">
    <property type="match status" value="1"/>
</dbReference>
<dbReference type="PANTHER" id="PTHR37984">
    <property type="entry name" value="PROTEIN CBG26694"/>
    <property type="match status" value="1"/>
</dbReference>
<evidence type="ECO:0000259" key="1">
    <source>
        <dbReference type="PROSITE" id="PS50994"/>
    </source>
</evidence>
<dbReference type="PROSITE" id="PS50994">
    <property type="entry name" value="INTEGRASE"/>
    <property type="match status" value="1"/>
</dbReference>
<dbReference type="InterPro" id="IPR036397">
    <property type="entry name" value="RNaseH_sf"/>
</dbReference>
<dbReference type="Gene3D" id="3.30.420.10">
    <property type="entry name" value="Ribonuclease H-like superfamily/Ribonuclease H"/>
    <property type="match status" value="1"/>
</dbReference>
<dbReference type="Pfam" id="PF17921">
    <property type="entry name" value="Integrase_H2C2"/>
    <property type="match status" value="1"/>
</dbReference>
<gene>
    <name evidence="2" type="ORF">Pfra01_001287400</name>
</gene>
<dbReference type="InterPro" id="IPR012337">
    <property type="entry name" value="RNaseH-like_sf"/>
</dbReference>
<dbReference type="InterPro" id="IPR050951">
    <property type="entry name" value="Retrovirus_Pol_polyprotein"/>
</dbReference>
<evidence type="ECO:0000313" key="2">
    <source>
        <dbReference type="EMBL" id="GMF41104.1"/>
    </source>
</evidence>
<dbReference type="AlphaFoldDB" id="A0A9W6XLB1"/>
<evidence type="ECO:0000313" key="3">
    <source>
        <dbReference type="Proteomes" id="UP001165121"/>
    </source>
</evidence>
<dbReference type="InterPro" id="IPR041588">
    <property type="entry name" value="Integrase_H2C2"/>
</dbReference>
<proteinExistence type="predicted"/>
<organism evidence="2 3">
    <name type="scientific">Phytophthora fragariaefolia</name>
    <dbReference type="NCBI Taxonomy" id="1490495"/>
    <lineage>
        <taxon>Eukaryota</taxon>
        <taxon>Sar</taxon>
        <taxon>Stramenopiles</taxon>
        <taxon>Oomycota</taxon>
        <taxon>Peronosporomycetes</taxon>
        <taxon>Peronosporales</taxon>
        <taxon>Peronosporaceae</taxon>
        <taxon>Phytophthora</taxon>
    </lineage>
</organism>
<accession>A0A9W6XLB1</accession>
<keyword evidence="3" id="KW-1185">Reference proteome</keyword>
<reference evidence="2" key="1">
    <citation type="submission" date="2023-04" db="EMBL/GenBank/DDBJ databases">
        <title>Phytophthora fragariaefolia NBRC 109709.</title>
        <authorList>
            <person name="Ichikawa N."/>
            <person name="Sato H."/>
            <person name="Tonouchi N."/>
        </authorList>
    </citation>
    <scope>NUCLEOTIDE SEQUENCE</scope>
    <source>
        <strain evidence="2">NBRC 109709</strain>
    </source>
</reference>
<dbReference type="GO" id="GO:0015074">
    <property type="term" value="P:DNA integration"/>
    <property type="evidence" value="ECO:0007669"/>
    <property type="project" value="InterPro"/>
</dbReference>
<dbReference type="PANTHER" id="PTHR37984:SF5">
    <property type="entry name" value="PROTEIN NYNRIN-LIKE"/>
    <property type="match status" value="1"/>
</dbReference>
<feature type="domain" description="Integrase catalytic" evidence="1">
    <location>
        <begin position="46"/>
        <end position="206"/>
    </location>
</feature>
<comment type="caution">
    <text evidence="2">The sequence shown here is derived from an EMBL/GenBank/DDBJ whole genome shotgun (WGS) entry which is preliminary data.</text>
</comment>
<name>A0A9W6XLB1_9STRA</name>
<dbReference type="EMBL" id="BSXT01001308">
    <property type="protein sequence ID" value="GMF41104.1"/>
    <property type="molecule type" value="Genomic_DNA"/>
</dbReference>
<dbReference type="Proteomes" id="UP001165121">
    <property type="component" value="Unassembled WGS sequence"/>
</dbReference>
<dbReference type="SUPFAM" id="SSF53098">
    <property type="entry name" value="Ribonuclease H-like"/>
    <property type="match status" value="1"/>
</dbReference>
<dbReference type="InterPro" id="IPR001584">
    <property type="entry name" value="Integrase_cat-core"/>
</dbReference>
<dbReference type="OrthoDB" id="119552at2759"/>
<dbReference type="GO" id="GO:0003676">
    <property type="term" value="F:nucleic acid binding"/>
    <property type="evidence" value="ECO:0007669"/>
    <property type="project" value="InterPro"/>
</dbReference>
<protein>
    <submittedName>
        <fullName evidence="2">Unnamed protein product</fullName>
    </submittedName>
</protein>